<comment type="caution">
    <text evidence="10">The sequence shown here is derived from an EMBL/GenBank/DDBJ whole genome shotgun (WGS) entry which is preliminary data.</text>
</comment>
<dbReference type="Gene3D" id="1.10.630.10">
    <property type="entry name" value="Cytochrome P450"/>
    <property type="match status" value="1"/>
</dbReference>
<comment type="cofactor">
    <cofactor evidence="1">
        <name>heme</name>
        <dbReference type="ChEBI" id="CHEBI:30413"/>
    </cofactor>
</comment>
<dbReference type="Proteomes" id="UP001338125">
    <property type="component" value="Unassembled WGS sequence"/>
</dbReference>
<dbReference type="PROSITE" id="PS00086">
    <property type="entry name" value="CYTOCHROME_P450"/>
    <property type="match status" value="1"/>
</dbReference>
<keyword evidence="9" id="KW-1133">Transmembrane helix</keyword>
<keyword evidence="11" id="KW-1185">Reference proteome</keyword>
<evidence type="ECO:0000256" key="1">
    <source>
        <dbReference type="ARBA" id="ARBA00001971"/>
    </source>
</evidence>
<dbReference type="EMBL" id="JAVFKD010000002">
    <property type="protein sequence ID" value="KAK5997064.1"/>
    <property type="molecule type" value="Genomic_DNA"/>
</dbReference>
<evidence type="ECO:0000256" key="5">
    <source>
        <dbReference type="ARBA" id="ARBA00023002"/>
    </source>
</evidence>
<keyword evidence="9" id="KW-0812">Transmembrane</keyword>
<keyword evidence="3 8" id="KW-0349">Heme</keyword>
<name>A0ABR0SY25_9HYPO</name>
<dbReference type="InterPro" id="IPR036396">
    <property type="entry name" value="Cyt_P450_sf"/>
</dbReference>
<reference evidence="10 11" key="1">
    <citation type="submission" date="2024-01" db="EMBL/GenBank/DDBJ databases">
        <title>Complete genome of Cladobotryum mycophilum ATHUM6906.</title>
        <authorList>
            <person name="Christinaki A.C."/>
            <person name="Myridakis A.I."/>
            <person name="Kouvelis V.N."/>
        </authorList>
    </citation>
    <scope>NUCLEOTIDE SEQUENCE [LARGE SCALE GENOMIC DNA]</scope>
    <source>
        <strain evidence="10 11">ATHUM6906</strain>
    </source>
</reference>
<dbReference type="PRINTS" id="PR00463">
    <property type="entry name" value="EP450I"/>
</dbReference>
<keyword evidence="7 8" id="KW-0503">Monooxygenase</keyword>
<evidence type="ECO:0000256" key="9">
    <source>
        <dbReference type="SAM" id="Phobius"/>
    </source>
</evidence>
<gene>
    <name evidence="10" type="ORF">PT974_02415</name>
</gene>
<keyword evidence="4 8" id="KW-0479">Metal-binding</keyword>
<dbReference type="Pfam" id="PF00067">
    <property type="entry name" value="p450"/>
    <property type="match status" value="1"/>
</dbReference>
<organism evidence="10 11">
    <name type="scientific">Cladobotryum mycophilum</name>
    <dbReference type="NCBI Taxonomy" id="491253"/>
    <lineage>
        <taxon>Eukaryota</taxon>
        <taxon>Fungi</taxon>
        <taxon>Dikarya</taxon>
        <taxon>Ascomycota</taxon>
        <taxon>Pezizomycotina</taxon>
        <taxon>Sordariomycetes</taxon>
        <taxon>Hypocreomycetidae</taxon>
        <taxon>Hypocreales</taxon>
        <taxon>Hypocreaceae</taxon>
        <taxon>Cladobotryum</taxon>
    </lineage>
</organism>
<dbReference type="PANTHER" id="PTHR46300">
    <property type="entry name" value="P450, PUTATIVE (EUROFUNG)-RELATED-RELATED"/>
    <property type="match status" value="1"/>
</dbReference>
<evidence type="ECO:0000256" key="8">
    <source>
        <dbReference type="RuleBase" id="RU000461"/>
    </source>
</evidence>
<comment type="similarity">
    <text evidence="2 8">Belongs to the cytochrome P450 family.</text>
</comment>
<dbReference type="CDD" id="cd11065">
    <property type="entry name" value="CYP64-like"/>
    <property type="match status" value="1"/>
</dbReference>
<evidence type="ECO:0000256" key="2">
    <source>
        <dbReference type="ARBA" id="ARBA00010617"/>
    </source>
</evidence>
<keyword evidence="6 8" id="KW-0408">Iron</keyword>
<evidence type="ECO:0000256" key="6">
    <source>
        <dbReference type="ARBA" id="ARBA00023004"/>
    </source>
</evidence>
<dbReference type="PANTHER" id="PTHR46300:SF7">
    <property type="entry name" value="P450, PUTATIVE (EUROFUNG)-RELATED"/>
    <property type="match status" value="1"/>
</dbReference>
<dbReference type="InterPro" id="IPR017972">
    <property type="entry name" value="Cyt_P450_CS"/>
</dbReference>
<dbReference type="SUPFAM" id="SSF48264">
    <property type="entry name" value="Cytochrome P450"/>
    <property type="match status" value="1"/>
</dbReference>
<evidence type="ECO:0000313" key="10">
    <source>
        <dbReference type="EMBL" id="KAK5997064.1"/>
    </source>
</evidence>
<proteinExistence type="inferred from homology"/>
<dbReference type="InterPro" id="IPR002401">
    <property type="entry name" value="Cyt_P450_E_grp-I"/>
</dbReference>
<evidence type="ECO:0000256" key="3">
    <source>
        <dbReference type="ARBA" id="ARBA00022617"/>
    </source>
</evidence>
<accession>A0ABR0SY25</accession>
<dbReference type="InterPro" id="IPR050364">
    <property type="entry name" value="Cytochrome_P450_fung"/>
</dbReference>
<protein>
    <submittedName>
        <fullName evidence="10">Cytochrome P450 monooxygenase CLM2</fullName>
    </submittedName>
</protein>
<sequence length="540" mass="61356">MLSILAIPSIVALVGFLVYHQYFRKKDALLSLPPGPKPLPIVGNIFDLPPPGTPEFQHWFKFKDLYGPISSVTVLGQTMVILHDKQAAYDIMEKMSLKTSGRPKTVFADELCGFQNFVPSKQYDKTFRLHRKLMHQQSGTQSLSAHFNGIQDAESRRLLQRALDDPKNLIKHLKTVAAAIILKIVYGYSIEPHVADPLVELIDRMMHNLSQALVPLSRLVDMVPALKHLPNGFPGTAFKETARQWNKINHATVNIPYSFVERQMAGGIHRSSFVSRLIERYSGDKSKDGTLDYENEDAIKWAAGIMYGGGAETTAATLNAFILAMTLFPEVQKKAQEEIDDMIGSSPNQLPTFEDRERLPYTSALVNEVIRWFPIVPITTTHATDQEVTYGGYRIPKGSYLLPSIWWFHHDPQTYRDPFCFSPERFLEPRNEPEPNEAFGWGRRICPGRYIAYDNLFITIARLLATFNISKAVDQQGRQIEPKVEYTSGLVSRPTYFPFNITARSKEHEELVRSMEIDYPWEKGNADLLEFGDGLQNKHI</sequence>
<evidence type="ECO:0000313" key="11">
    <source>
        <dbReference type="Proteomes" id="UP001338125"/>
    </source>
</evidence>
<keyword evidence="5 8" id="KW-0560">Oxidoreductase</keyword>
<keyword evidence="9" id="KW-0472">Membrane</keyword>
<dbReference type="GO" id="GO:0004497">
    <property type="term" value="F:monooxygenase activity"/>
    <property type="evidence" value="ECO:0007669"/>
    <property type="project" value="UniProtKB-KW"/>
</dbReference>
<evidence type="ECO:0000256" key="4">
    <source>
        <dbReference type="ARBA" id="ARBA00022723"/>
    </source>
</evidence>
<evidence type="ECO:0000256" key="7">
    <source>
        <dbReference type="ARBA" id="ARBA00023033"/>
    </source>
</evidence>
<feature type="transmembrane region" description="Helical" evidence="9">
    <location>
        <begin position="6"/>
        <end position="23"/>
    </location>
</feature>
<dbReference type="PRINTS" id="PR00385">
    <property type="entry name" value="P450"/>
</dbReference>
<dbReference type="InterPro" id="IPR001128">
    <property type="entry name" value="Cyt_P450"/>
</dbReference>